<name>A0A9X1MU32_9BACT</name>
<keyword evidence="1" id="KW-0732">Signal</keyword>
<proteinExistence type="predicted"/>
<dbReference type="EMBL" id="JAJKFT010000010">
    <property type="protein sequence ID" value="MCC9632107.1"/>
    <property type="molecule type" value="Genomic_DNA"/>
</dbReference>
<dbReference type="Proteomes" id="UP001139103">
    <property type="component" value="Unassembled WGS sequence"/>
</dbReference>
<evidence type="ECO:0000256" key="1">
    <source>
        <dbReference type="SAM" id="SignalP"/>
    </source>
</evidence>
<gene>
    <name evidence="2" type="ORF">LOC68_27245</name>
</gene>
<dbReference type="RefSeq" id="WP_230224963.1">
    <property type="nucleotide sequence ID" value="NZ_JAJKFT010000010.1"/>
</dbReference>
<dbReference type="InterPro" id="IPR021862">
    <property type="entry name" value="DUF3472"/>
</dbReference>
<evidence type="ECO:0000313" key="2">
    <source>
        <dbReference type="EMBL" id="MCC9632107.1"/>
    </source>
</evidence>
<keyword evidence="3" id="KW-1185">Reference proteome</keyword>
<reference evidence="2" key="1">
    <citation type="submission" date="2021-11" db="EMBL/GenBank/DDBJ databases">
        <title>Genome sequence.</title>
        <authorList>
            <person name="Sun Q."/>
        </authorList>
    </citation>
    <scope>NUCLEOTIDE SEQUENCE</scope>
    <source>
        <strain evidence="2">JC732</strain>
    </source>
</reference>
<comment type="caution">
    <text evidence="2">The sequence shown here is derived from an EMBL/GenBank/DDBJ whole genome shotgun (WGS) entry which is preliminary data.</text>
</comment>
<dbReference type="Pfam" id="PF11958">
    <property type="entry name" value="DUF3472"/>
    <property type="match status" value="1"/>
</dbReference>
<protein>
    <submittedName>
        <fullName evidence="2">DUF3472 domain-containing protein</fullName>
    </submittedName>
</protein>
<feature type="chain" id="PRO_5040729161" evidence="1">
    <location>
        <begin position="25"/>
        <end position="385"/>
    </location>
</feature>
<evidence type="ECO:0000313" key="3">
    <source>
        <dbReference type="Proteomes" id="UP001139103"/>
    </source>
</evidence>
<sequence>MNRFICVALALLSLLGFCSPAANAQNAAPSSHMHFDDRFAGDVIINEVRVPKAGEATYTYYETLGWSGKGGGYAGVQAHPKAHNFIFSIWDNQAQSAPIKAIHHGPGTKTEKFGGEGTGLKSWNFELGWNVDVWYTLVARTWPVGDHTQFGFWARAGDTGKWTHLVTMDVAAETMFEGQTDAFLEDWLDTGKNARTVNFRNGWKRKADGTWFPFGKAHYSVNSWDLVEGKRSYNYRTNWDGGVQSDSTGKYYFMQSGGADTAMSTTNPSNFAIERTETEPAFETIKIQSAKLTQNDDGNLLVAWETEETTTPQFAYEIQLFADDSAAGEPLARVAEKIPHARSVVIDLSSLQVDQRQCSIRLQLIDIFDRKSEVRTLSLLAADAQ</sequence>
<dbReference type="AlphaFoldDB" id="A0A9X1MU32"/>
<organism evidence="2 3">
    <name type="scientific">Blastopirellula sediminis</name>
    <dbReference type="NCBI Taxonomy" id="2894196"/>
    <lineage>
        <taxon>Bacteria</taxon>
        <taxon>Pseudomonadati</taxon>
        <taxon>Planctomycetota</taxon>
        <taxon>Planctomycetia</taxon>
        <taxon>Pirellulales</taxon>
        <taxon>Pirellulaceae</taxon>
        <taxon>Blastopirellula</taxon>
    </lineage>
</organism>
<feature type="signal peptide" evidence="1">
    <location>
        <begin position="1"/>
        <end position="24"/>
    </location>
</feature>
<accession>A0A9X1MU32</accession>